<evidence type="ECO:0000256" key="5">
    <source>
        <dbReference type="ARBA" id="ARBA00023180"/>
    </source>
</evidence>
<keyword evidence="6" id="KW-0812">Transmembrane</keyword>
<evidence type="ECO:0000256" key="2">
    <source>
        <dbReference type="ARBA" id="ARBA00022729"/>
    </source>
</evidence>
<dbReference type="InterPro" id="IPR036179">
    <property type="entry name" value="Ig-like_dom_sf"/>
</dbReference>
<dbReference type="InterPro" id="IPR003599">
    <property type="entry name" value="Ig_sub"/>
</dbReference>
<feature type="domain" description="Fibronectin type-III" evidence="9">
    <location>
        <begin position="505"/>
        <end position="602"/>
    </location>
</feature>
<keyword evidence="5" id="KW-0325">Glycoprotein</keyword>
<gene>
    <name evidence="11" type="primary">LOC106466122</name>
</gene>
<evidence type="ECO:0000259" key="9">
    <source>
        <dbReference type="PROSITE" id="PS50853"/>
    </source>
</evidence>
<dbReference type="InterPro" id="IPR003598">
    <property type="entry name" value="Ig_sub2"/>
</dbReference>
<dbReference type="SUPFAM" id="SSF48726">
    <property type="entry name" value="Immunoglobulin"/>
    <property type="match status" value="1"/>
</dbReference>
<dbReference type="InterPro" id="IPR013783">
    <property type="entry name" value="Ig-like_fold"/>
</dbReference>
<keyword evidence="1" id="KW-0433">Leucine-rich repeat</keyword>
<dbReference type="Proteomes" id="UP000694941">
    <property type="component" value="Unplaced"/>
</dbReference>
<dbReference type="InterPro" id="IPR036116">
    <property type="entry name" value="FN3_sf"/>
</dbReference>
<evidence type="ECO:0000313" key="10">
    <source>
        <dbReference type="Proteomes" id="UP000694941"/>
    </source>
</evidence>
<dbReference type="PROSITE" id="PS50853">
    <property type="entry name" value="FN3"/>
    <property type="match status" value="1"/>
</dbReference>
<keyword evidence="3" id="KW-0677">Repeat</keyword>
<feature type="domain" description="Ig-like" evidence="8">
    <location>
        <begin position="415"/>
        <end position="505"/>
    </location>
</feature>
<dbReference type="SMART" id="SM00408">
    <property type="entry name" value="IGc2"/>
    <property type="match status" value="1"/>
</dbReference>
<feature type="signal peptide" evidence="7">
    <location>
        <begin position="1"/>
        <end position="17"/>
    </location>
</feature>
<dbReference type="RefSeq" id="XP_013781815.2">
    <property type="nucleotide sequence ID" value="XM_013926361.2"/>
</dbReference>
<keyword evidence="2 7" id="KW-0732">Signal</keyword>
<keyword evidence="6" id="KW-0472">Membrane</keyword>
<evidence type="ECO:0000256" key="4">
    <source>
        <dbReference type="ARBA" id="ARBA00023157"/>
    </source>
</evidence>
<dbReference type="PANTHER" id="PTHR45842">
    <property type="entry name" value="SYNAPTIC ADHESION-LIKE MOLECULE SALM"/>
    <property type="match status" value="1"/>
</dbReference>
<dbReference type="Pfam" id="PF13855">
    <property type="entry name" value="LRR_8"/>
    <property type="match status" value="2"/>
</dbReference>
<dbReference type="SUPFAM" id="SSF49265">
    <property type="entry name" value="Fibronectin type III"/>
    <property type="match status" value="1"/>
</dbReference>
<evidence type="ECO:0000256" key="3">
    <source>
        <dbReference type="ARBA" id="ARBA00022737"/>
    </source>
</evidence>
<dbReference type="PROSITE" id="PS51450">
    <property type="entry name" value="LRR"/>
    <property type="match status" value="2"/>
</dbReference>
<dbReference type="CDD" id="cd00096">
    <property type="entry name" value="Ig"/>
    <property type="match status" value="1"/>
</dbReference>
<dbReference type="PROSITE" id="PS50835">
    <property type="entry name" value="IG_LIKE"/>
    <property type="match status" value="1"/>
</dbReference>
<dbReference type="InterPro" id="IPR001611">
    <property type="entry name" value="Leu-rich_rpt"/>
</dbReference>
<dbReference type="InterPro" id="IPR032675">
    <property type="entry name" value="LRR_dom_sf"/>
</dbReference>
<keyword evidence="10" id="KW-1185">Reference proteome</keyword>
<accession>A0ABM1BGZ9</accession>
<evidence type="ECO:0000313" key="11">
    <source>
        <dbReference type="RefSeq" id="XP_013781815.2"/>
    </source>
</evidence>
<dbReference type="Pfam" id="PF00041">
    <property type="entry name" value="fn3"/>
    <property type="match status" value="1"/>
</dbReference>
<keyword evidence="6" id="KW-1133">Transmembrane helix</keyword>
<dbReference type="Pfam" id="PF00560">
    <property type="entry name" value="LRR_1"/>
    <property type="match status" value="1"/>
</dbReference>
<evidence type="ECO:0000256" key="7">
    <source>
        <dbReference type="SAM" id="SignalP"/>
    </source>
</evidence>
<feature type="chain" id="PRO_5047321162" evidence="7">
    <location>
        <begin position="18"/>
        <end position="675"/>
    </location>
</feature>
<evidence type="ECO:0000259" key="8">
    <source>
        <dbReference type="PROSITE" id="PS50835"/>
    </source>
</evidence>
<dbReference type="InterPro" id="IPR013098">
    <property type="entry name" value="Ig_I-set"/>
</dbReference>
<dbReference type="InterPro" id="IPR050467">
    <property type="entry name" value="LRFN"/>
</dbReference>
<dbReference type="InterPro" id="IPR000372">
    <property type="entry name" value="LRRNT"/>
</dbReference>
<dbReference type="InterPro" id="IPR003961">
    <property type="entry name" value="FN3_dom"/>
</dbReference>
<dbReference type="GeneID" id="106466122"/>
<dbReference type="Pfam" id="PF07679">
    <property type="entry name" value="I-set"/>
    <property type="match status" value="1"/>
</dbReference>
<dbReference type="CDD" id="cd00063">
    <property type="entry name" value="FN3"/>
    <property type="match status" value="1"/>
</dbReference>
<sequence length="675" mass="76057">MFTWLTLQIIMWPVVSSLEISCPIECDCLVHQSLFINAKVQTVNCSSRDLLEIPSVVPLTTESLLLPGNQFSDLLNNIPFLPRLLELDLSNNLIKQLGRGSIFQNLTKLRFLDLSYNRFRTLLNGVFRGIHKLETLVISAGHLKFIDERVFDDMNNMKHLNLKGNSIHSISAEWFYDVMNLEFLELAHNEVFYLNGETFSAVVHLRHLSLSHNRIRGIHERAFVGLRNLTTLLLDNNYITEVPSVALLSMRSLRVLRLDANPISQLGTGAFTHVPVEEISLSNSTTLQLIDRGSFLDLLSLEKAYLFNNPSLQYVDSHAFINVPQLRVLLLHRNNLSALSHEIVKRRPSVHLTLHGNPLLCNCNVRWIRKALGQGNSSSAVFLDPDKLTCSQTQKLDSISLKSLNLADIPPFCEPVMIGYLNKTINAEIRESQTFACRAFGIPPPKLHWILPSGIVLNESNNNFLTPGKHPGTLTLHHLKPKDSGVYKCVAENNVSVAFKNITLQVKNVDIGLFPQRVSSTFVTVVWNGTARNNFPEYDILYKTDNQPGEEYKTITVSYVHRSYTINNLEPDTNYQFCIAVKDEEEGDYLQLSCAHAQTRDANFIMQGIYTTSKGAIAVVLGIVAGMFLTICMASMVTRKYRHRHYETPEKSLIGNMAHALPENLSSSLMSQDST</sequence>
<dbReference type="SMART" id="SM00369">
    <property type="entry name" value="LRR_TYP"/>
    <property type="match status" value="9"/>
</dbReference>
<reference evidence="11" key="1">
    <citation type="submission" date="2025-08" db="UniProtKB">
        <authorList>
            <consortium name="RefSeq"/>
        </authorList>
    </citation>
    <scope>IDENTIFICATION</scope>
    <source>
        <tissue evidence="11">Muscle</tissue>
    </source>
</reference>
<dbReference type="Gene3D" id="2.60.40.10">
    <property type="entry name" value="Immunoglobulins"/>
    <property type="match status" value="2"/>
</dbReference>
<dbReference type="SMART" id="SM00409">
    <property type="entry name" value="IG"/>
    <property type="match status" value="1"/>
</dbReference>
<dbReference type="Gene3D" id="3.80.10.10">
    <property type="entry name" value="Ribonuclease Inhibitor"/>
    <property type="match status" value="3"/>
</dbReference>
<keyword evidence="4" id="KW-1015">Disulfide bond</keyword>
<evidence type="ECO:0000256" key="6">
    <source>
        <dbReference type="SAM" id="Phobius"/>
    </source>
</evidence>
<dbReference type="SUPFAM" id="SSF52058">
    <property type="entry name" value="L domain-like"/>
    <property type="match status" value="1"/>
</dbReference>
<name>A0ABM1BGZ9_LIMPO</name>
<dbReference type="InterPro" id="IPR007110">
    <property type="entry name" value="Ig-like_dom"/>
</dbReference>
<organism evidence="10 11">
    <name type="scientific">Limulus polyphemus</name>
    <name type="common">Atlantic horseshoe crab</name>
    <dbReference type="NCBI Taxonomy" id="6850"/>
    <lineage>
        <taxon>Eukaryota</taxon>
        <taxon>Metazoa</taxon>
        <taxon>Ecdysozoa</taxon>
        <taxon>Arthropoda</taxon>
        <taxon>Chelicerata</taxon>
        <taxon>Merostomata</taxon>
        <taxon>Xiphosura</taxon>
        <taxon>Limulidae</taxon>
        <taxon>Limulus</taxon>
    </lineage>
</organism>
<evidence type="ECO:0000256" key="1">
    <source>
        <dbReference type="ARBA" id="ARBA00022614"/>
    </source>
</evidence>
<proteinExistence type="predicted"/>
<feature type="transmembrane region" description="Helical" evidence="6">
    <location>
        <begin position="615"/>
        <end position="637"/>
    </location>
</feature>
<dbReference type="SMART" id="SM00013">
    <property type="entry name" value="LRRNT"/>
    <property type="match status" value="1"/>
</dbReference>
<protein>
    <submittedName>
        <fullName evidence="11">Leucine-rich repeat neuronal protein 3-like</fullName>
    </submittedName>
</protein>
<dbReference type="PANTHER" id="PTHR45842:SF12">
    <property type="entry name" value="KEKKON 5, ISOFORM A"/>
    <property type="match status" value="1"/>
</dbReference>
<dbReference type="InterPro" id="IPR003591">
    <property type="entry name" value="Leu-rich_rpt_typical-subtyp"/>
</dbReference>